<protein>
    <submittedName>
        <fullName evidence="1">Uncharacterized protein</fullName>
    </submittedName>
</protein>
<evidence type="ECO:0000313" key="1">
    <source>
        <dbReference type="EMBL" id="QPB72627.1"/>
    </source>
</evidence>
<accession>A0ABD7BYD1</accession>
<dbReference type="Proteomes" id="UP000196980">
    <property type="component" value="Chromosome"/>
</dbReference>
<evidence type="ECO:0000313" key="2">
    <source>
        <dbReference type="Proteomes" id="UP000196980"/>
    </source>
</evidence>
<dbReference type="KEGG" id="xfh:XFHB_13230"/>
<dbReference type="EMBL" id="CP009885">
    <property type="protein sequence ID" value="QPB72627.1"/>
    <property type="molecule type" value="Genomic_DNA"/>
</dbReference>
<name>A0ABD7BYD1_XYLFS</name>
<organism evidence="1 2">
    <name type="scientific">Xylella fastidiosa</name>
    <dbReference type="NCBI Taxonomy" id="2371"/>
    <lineage>
        <taxon>Bacteria</taxon>
        <taxon>Pseudomonadati</taxon>
        <taxon>Pseudomonadota</taxon>
        <taxon>Gammaproteobacteria</taxon>
        <taxon>Lysobacterales</taxon>
        <taxon>Lysobacteraceae</taxon>
        <taxon>Xylella</taxon>
    </lineage>
</organism>
<sequence>MAILVLGNLFHHCVLHRQRGQIAHTALLHDFERGVIAVALTQQLNQQKATQQ</sequence>
<gene>
    <name evidence="1" type="ORF">XFHB_13230</name>
</gene>
<dbReference type="AlphaFoldDB" id="A0ABD7BYD1"/>
<dbReference type="RefSeq" id="WP_010892569.1">
    <property type="nucleotide sequence ID" value="NZ_CP009790.1"/>
</dbReference>
<reference evidence="2" key="1">
    <citation type="submission" date="2014-11" db="EMBL/GenBank/DDBJ databases">
        <title>Xylella fastidiosa Hib4 Genome Sequencing.</title>
        <authorList>
            <person name="Pierry P.M."/>
            <person name="da Silva A.M."/>
        </authorList>
    </citation>
    <scope>NUCLEOTIDE SEQUENCE [LARGE SCALE GENOMIC DNA]</scope>
    <source>
        <strain evidence="2">Hib4</strain>
    </source>
</reference>
<proteinExistence type="predicted"/>